<evidence type="ECO:0000313" key="2">
    <source>
        <dbReference type="Proteomes" id="UP000663853"/>
    </source>
</evidence>
<reference evidence="1" key="1">
    <citation type="submission" date="2021-01" db="EMBL/GenBank/DDBJ databases">
        <authorList>
            <person name="Kaushik A."/>
        </authorList>
    </citation>
    <scope>NUCLEOTIDE SEQUENCE</scope>
    <source>
        <strain evidence="1">AG6-10EEA</strain>
    </source>
</reference>
<protein>
    <submittedName>
        <fullName evidence="1">Uncharacterized protein</fullName>
    </submittedName>
</protein>
<dbReference type="Proteomes" id="UP000663853">
    <property type="component" value="Unassembled WGS sequence"/>
</dbReference>
<feature type="non-terminal residue" evidence="1">
    <location>
        <position position="1"/>
    </location>
</feature>
<dbReference type="GO" id="GO:0007166">
    <property type="term" value="P:cell surface receptor signaling pathway"/>
    <property type="evidence" value="ECO:0007669"/>
    <property type="project" value="InterPro"/>
</dbReference>
<gene>
    <name evidence="1" type="ORF">RDB_LOCUS176137</name>
</gene>
<dbReference type="Gene3D" id="1.20.930.20">
    <property type="entry name" value="Adaptor protein Cbl, N-terminal domain"/>
    <property type="match status" value="1"/>
</dbReference>
<organism evidence="1 2">
    <name type="scientific">Rhizoctonia solani</name>
    <dbReference type="NCBI Taxonomy" id="456999"/>
    <lineage>
        <taxon>Eukaryota</taxon>
        <taxon>Fungi</taxon>
        <taxon>Dikarya</taxon>
        <taxon>Basidiomycota</taxon>
        <taxon>Agaricomycotina</taxon>
        <taxon>Agaricomycetes</taxon>
        <taxon>Cantharellales</taxon>
        <taxon>Ceratobasidiaceae</taxon>
        <taxon>Rhizoctonia</taxon>
    </lineage>
</organism>
<dbReference type="InterPro" id="IPR036537">
    <property type="entry name" value="Adaptor_Cbl_N_dom_sf"/>
</dbReference>
<name>A0A8H3HR25_9AGAM</name>
<proteinExistence type="predicted"/>
<dbReference type="EMBL" id="CAJMXA010004114">
    <property type="protein sequence ID" value="CAE6534874.1"/>
    <property type="molecule type" value="Genomic_DNA"/>
</dbReference>
<accession>A0A8H3HR25</accession>
<evidence type="ECO:0000313" key="1">
    <source>
        <dbReference type="EMBL" id="CAE6534874.1"/>
    </source>
</evidence>
<sequence length="213" mass="23847">MPTTRRRTDIKTSLRKGKLGNAAKLTLSRVAKLVNLPVAQDIAHHIHQITVALKAPKDNDSSAKELADHLAGLLDVLDTVLLCLNNTEQLEGFRSQLRDAHAELKSILEAQYTTKLASQTQIQDRIVQLREGISRAVQDLTLRLLVVSISGSMHDHQRTRKALTRTQRTVTCHRDALLLAERRLAMSNHQIQELQRICEGLQRQGGAHEAILM</sequence>
<comment type="caution">
    <text evidence="1">The sequence shown here is derived from an EMBL/GenBank/DDBJ whole genome shotgun (WGS) entry which is preliminary data.</text>
</comment>
<dbReference type="AlphaFoldDB" id="A0A8H3HR25"/>